<feature type="region of interest" description="Disordered" evidence="4">
    <location>
        <begin position="79"/>
        <end position="100"/>
    </location>
</feature>
<feature type="compositionally biased region" description="Basic and acidic residues" evidence="4">
    <location>
        <begin position="87"/>
        <end position="100"/>
    </location>
</feature>
<evidence type="ECO:0000256" key="1">
    <source>
        <dbReference type="ARBA" id="ARBA00004604"/>
    </source>
</evidence>
<accession>A0A7S0GNF7</accession>
<evidence type="ECO:0000256" key="2">
    <source>
        <dbReference type="ARBA" id="ARBA00022553"/>
    </source>
</evidence>
<dbReference type="AlphaFoldDB" id="A0A7S0GNF7"/>
<reference evidence="5" key="1">
    <citation type="submission" date="2021-01" db="EMBL/GenBank/DDBJ databases">
        <authorList>
            <person name="Corre E."/>
            <person name="Pelletier E."/>
            <person name="Niang G."/>
            <person name="Scheremetjew M."/>
            <person name="Finn R."/>
            <person name="Kale V."/>
            <person name="Holt S."/>
            <person name="Cochrane G."/>
            <person name="Meng A."/>
            <person name="Brown T."/>
            <person name="Cohen L."/>
        </authorList>
    </citation>
    <scope>NUCLEOTIDE SEQUENCE</scope>
    <source>
        <strain evidence="5">CCAP1064/1</strain>
    </source>
</reference>
<sequence length="100" mass="11554">MSNWAKRQLRRGKNINVDTLQVLSAQLAMEGDIWNKMKTVRGDGCDDESEEESNARLVEKARALLSNAETKKDEKKGLLTMNFMQKSLEKRRERAKEEAR</sequence>
<keyword evidence="3" id="KW-0539">Nucleus</keyword>
<dbReference type="GO" id="GO:0032040">
    <property type="term" value="C:small-subunit processome"/>
    <property type="evidence" value="ECO:0007669"/>
    <property type="project" value="InterPro"/>
</dbReference>
<comment type="subcellular location">
    <subcellularLocation>
        <location evidence="1">Nucleus</location>
        <location evidence="1">Nucleolus</location>
    </subcellularLocation>
</comment>
<protein>
    <submittedName>
        <fullName evidence="5">Uncharacterized protein</fullName>
    </submittedName>
</protein>
<dbReference type="Pfam" id="PF04615">
    <property type="entry name" value="Utp14"/>
    <property type="match status" value="1"/>
</dbReference>
<keyword evidence="2" id="KW-0597">Phosphoprotein</keyword>
<proteinExistence type="predicted"/>
<organism evidence="5">
    <name type="scientific">Proboscia inermis</name>
    <dbReference type="NCBI Taxonomy" id="420281"/>
    <lineage>
        <taxon>Eukaryota</taxon>
        <taxon>Sar</taxon>
        <taxon>Stramenopiles</taxon>
        <taxon>Ochrophyta</taxon>
        <taxon>Bacillariophyta</taxon>
        <taxon>Coscinodiscophyceae</taxon>
        <taxon>Rhizosoleniophycidae</taxon>
        <taxon>Rhizosoleniales</taxon>
        <taxon>Rhizosoleniaceae</taxon>
        <taxon>Proboscia</taxon>
    </lineage>
</organism>
<evidence type="ECO:0000256" key="4">
    <source>
        <dbReference type="SAM" id="MobiDB-lite"/>
    </source>
</evidence>
<gene>
    <name evidence="5" type="ORF">PINE0816_LOCUS23060</name>
</gene>
<dbReference type="InterPro" id="IPR006709">
    <property type="entry name" value="SSU_processome_Utp14"/>
</dbReference>
<evidence type="ECO:0000313" key="5">
    <source>
        <dbReference type="EMBL" id="CAD8426895.1"/>
    </source>
</evidence>
<dbReference type="PANTHER" id="PTHR14150">
    <property type="entry name" value="U3 SMALL NUCLEOLAR RNA-ASSOCIATED PROTEIN 14"/>
    <property type="match status" value="1"/>
</dbReference>
<dbReference type="PANTHER" id="PTHR14150:SF12">
    <property type="entry name" value="U3 SMALL NUCLEOLAR RNA-ASSOCIATED PROTEIN 14 HOMOLOG A"/>
    <property type="match status" value="1"/>
</dbReference>
<name>A0A7S0GNF7_9STRA</name>
<dbReference type="EMBL" id="HBEL01050015">
    <property type="protein sequence ID" value="CAD8426895.1"/>
    <property type="molecule type" value="Transcribed_RNA"/>
</dbReference>
<evidence type="ECO:0000256" key="3">
    <source>
        <dbReference type="ARBA" id="ARBA00023242"/>
    </source>
</evidence>
<dbReference type="GO" id="GO:0006364">
    <property type="term" value="P:rRNA processing"/>
    <property type="evidence" value="ECO:0007669"/>
    <property type="project" value="InterPro"/>
</dbReference>